<proteinExistence type="predicted"/>
<evidence type="ECO:0000313" key="2">
    <source>
        <dbReference type="Proteomes" id="UP000236291"/>
    </source>
</evidence>
<evidence type="ECO:0000313" key="1">
    <source>
        <dbReference type="EMBL" id="PNY09483.1"/>
    </source>
</evidence>
<dbReference type="AlphaFoldDB" id="A0A2K3P2L3"/>
<accession>A0A2K3P2L3</accession>
<reference evidence="1 2" key="1">
    <citation type="journal article" date="2014" name="Am. J. Bot.">
        <title>Genome assembly and annotation for red clover (Trifolium pratense; Fabaceae).</title>
        <authorList>
            <person name="Istvanek J."/>
            <person name="Jaros M."/>
            <person name="Krenek A."/>
            <person name="Repkova J."/>
        </authorList>
    </citation>
    <scope>NUCLEOTIDE SEQUENCE [LARGE SCALE GENOMIC DNA]</scope>
    <source>
        <strain evidence="2">cv. Tatra</strain>
        <tissue evidence="1">Young leaves</tissue>
    </source>
</reference>
<organism evidence="1 2">
    <name type="scientific">Trifolium pratense</name>
    <name type="common">Red clover</name>
    <dbReference type="NCBI Taxonomy" id="57577"/>
    <lineage>
        <taxon>Eukaryota</taxon>
        <taxon>Viridiplantae</taxon>
        <taxon>Streptophyta</taxon>
        <taxon>Embryophyta</taxon>
        <taxon>Tracheophyta</taxon>
        <taxon>Spermatophyta</taxon>
        <taxon>Magnoliopsida</taxon>
        <taxon>eudicotyledons</taxon>
        <taxon>Gunneridae</taxon>
        <taxon>Pentapetalae</taxon>
        <taxon>rosids</taxon>
        <taxon>fabids</taxon>
        <taxon>Fabales</taxon>
        <taxon>Fabaceae</taxon>
        <taxon>Papilionoideae</taxon>
        <taxon>50 kb inversion clade</taxon>
        <taxon>NPAAA clade</taxon>
        <taxon>Hologalegina</taxon>
        <taxon>IRL clade</taxon>
        <taxon>Trifolieae</taxon>
        <taxon>Trifolium</taxon>
    </lineage>
</organism>
<gene>
    <name evidence="1" type="ORF">L195_g006035</name>
</gene>
<dbReference type="EMBL" id="ASHM01003177">
    <property type="protein sequence ID" value="PNY09483.1"/>
    <property type="molecule type" value="Genomic_DNA"/>
</dbReference>
<reference evidence="1 2" key="2">
    <citation type="journal article" date="2017" name="Front. Plant Sci.">
        <title>Gene Classification and Mining of Molecular Markers Useful in Red Clover (Trifolium pratense) Breeding.</title>
        <authorList>
            <person name="Istvanek J."/>
            <person name="Dluhosova J."/>
            <person name="Dluhos P."/>
            <person name="Patkova L."/>
            <person name="Nedelnik J."/>
            <person name="Repkova J."/>
        </authorList>
    </citation>
    <scope>NUCLEOTIDE SEQUENCE [LARGE SCALE GENOMIC DNA]</scope>
    <source>
        <strain evidence="2">cv. Tatra</strain>
        <tissue evidence="1">Young leaves</tissue>
    </source>
</reference>
<sequence length="45" mass="5110">MDTYVAEVEEVLKDQNTVPRLKAMTWNMANRDTESSDPAAVIKLK</sequence>
<dbReference type="Proteomes" id="UP000236291">
    <property type="component" value="Unassembled WGS sequence"/>
</dbReference>
<protein>
    <submittedName>
        <fullName evidence="1">Uncharacterized protein</fullName>
    </submittedName>
</protein>
<name>A0A2K3P2L3_TRIPR</name>
<comment type="caution">
    <text evidence="1">The sequence shown here is derived from an EMBL/GenBank/DDBJ whole genome shotgun (WGS) entry which is preliminary data.</text>
</comment>
<feature type="non-terminal residue" evidence="1">
    <location>
        <position position="45"/>
    </location>
</feature>